<dbReference type="Gene3D" id="2.40.260.10">
    <property type="entry name" value="Sortase"/>
    <property type="match status" value="1"/>
</dbReference>
<sequence length="273" mass="31073">MKEKDGFQLLEEDIKKLFHHHRRARFDIWEIAWSLMKGGFSFVILFLFFFLVINFPAYKLKFSYYFTHKEQSNVNPESKNSLKVLDPVDGGPSSDTALQALADARLADLIKKNVENNHLVIPKIHVNAPVVWSIPTDSVLEKLSDGVVHYTETSLPGENGNVFIAGHSSNYWWDKGKYNQVFALLDTIDVGDRIYVNYNLEPYVYKVESTKVVSPSQIEVLNPTDHSVITLMTCTPVGTTISRRIVQARQIYPQAKVSTQKKPSNMLTLPAIR</sequence>
<name>A0A2M6R897_9BACT</name>
<dbReference type="InterPro" id="IPR042000">
    <property type="entry name" value="Sortase_D_2"/>
</dbReference>
<comment type="caution">
    <text evidence="3">The sequence shown here is derived from an EMBL/GenBank/DDBJ whole genome shotgun (WGS) entry which is preliminary data.</text>
</comment>
<evidence type="ECO:0000256" key="2">
    <source>
        <dbReference type="SAM" id="Phobius"/>
    </source>
</evidence>
<proteinExistence type="predicted"/>
<dbReference type="NCBIfam" id="TIGR01076">
    <property type="entry name" value="sortase_fam"/>
    <property type="match status" value="1"/>
</dbReference>
<gene>
    <name evidence="3" type="ORF">COT79_02915</name>
</gene>
<dbReference type="InterPro" id="IPR023365">
    <property type="entry name" value="Sortase_dom-sf"/>
</dbReference>
<accession>A0A2M6R897</accession>
<dbReference type="InterPro" id="IPR005754">
    <property type="entry name" value="Sortase"/>
</dbReference>
<reference evidence="4" key="1">
    <citation type="submission" date="2017-09" db="EMBL/GenBank/DDBJ databases">
        <title>Depth-based differentiation of microbial function through sediment-hosted aquifers and enrichment of novel symbionts in the deep terrestrial subsurface.</title>
        <authorList>
            <person name="Probst A.J."/>
            <person name="Ladd B."/>
            <person name="Jarett J.K."/>
            <person name="Geller-Mcgrath D.E."/>
            <person name="Sieber C.M.K."/>
            <person name="Emerson J.B."/>
            <person name="Anantharaman K."/>
            <person name="Thomas B.C."/>
            <person name="Malmstrom R."/>
            <person name="Stieglmeier M."/>
            <person name="Klingl A."/>
            <person name="Woyke T."/>
            <person name="Ryan C.M."/>
            <person name="Banfield J.F."/>
        </authorList>
    </citation>
    <scope>NUCLEOTIDE SEQUENCE [LARGE SCALE GENOMIC DNA]</scope>
</reference>
<dbReference type="Pfam" id="PF04203">
    <property type="entry name" value="Sortase"/>
    <property type="match status" value="1"/>
</dbReference>
<dbReference type="CDD" id="cd06166">
    <property type="entry name" value="Sortase_D_2"/>
    <property type="match status" value="1"/>
</dbReference>
<dbReference type="Proteomes" id="UP000231162">
    <property type="component" value="Unassembled WGS sequence"/>
</dbReference>
<dbReference type="SUPFAM" id="SSF63817">
    <property type="entry name" value="Sortase"/>
    <property type="match status" value="1"/>
</dbReference>
<evidence type="ECO:0000313" key="3">
    <source>
        <dbReference type="EMBL" id="PIS06769.1"/>
    </source>
</evidence>
<dbReference type="GO" id="GO:0016787">
    <property type="term" value="F:hydrolase activity"/>
    <property type="evidence" value="ECO:0007669"/>
    <property type="project" value="UniProtKB-KW"/>
</dbReference>
<keyword evidence="2" id="KW-0812">Transmembrane</keyword>
<dbReference type="AlphaFoldDB" id="A0A2M6R897"/>
<evidence type="ECO:0008006" key="5">
    <source>
        <dbReference type="Google" id="ProtNLM"/>
    </source>
</evidence>
<evidence type="ECO:0000256" key="1">
    <source>
        <dbReference type="ARBA" id="ARBA00022801"/>
    </source>
</evidence>
<dbReference type="EMBL" id="PEZX01000037">
    <property type="protein sequence ID" value="PIS06769.1"/>
    <property type="molecule type" value="Genomic_DNA"/>
</dbReference>
<keyword evidence="2" id="KW-1133">Transmembrane helix</keyword>
<evidence type="ECO:0000313" key="4">
    <source>
        <dbReference type="Proteomes" id="UP000231162"/>
    </source>
</evidence>
<feature type="transmembrane region" description="Helical" evidence="2">
    <location>
        <begin position="31"/>
        <end position="53"/>
    </location>
</feature>
<keyword evidence="1" id="KW-0378">Hydrolase</keyword>
<keyword evidence="2" id="KW-0472">Membrane</keyword>
<organism evidence="3 4">
    <name type="scientific">Candidatus Berkelbacteria bacterium CG10_big_fil_rev_8_21_14_0_10_43_14</name>
    <dbReference type="NCBI Taxonomy" id="1974515"/>
    <lineage>
        <taxon>Bacteria</taxon>
        <taxon>Candidatus Berkelbacteria</taxon>
    </lineage>
</organism>
<protein>
    <recommendedName>
        <fullName evidence="5">Sortase</fullName>
    </recommendedName>
</protein>